<feature type="region of interest" description="Disordered" evidence="1">
    <location>
        <begin position="204"/>
        <end position="224"/>
    </location>
</feature>
<dbReference type="Pfam" id="PF01048">
    <property type="entry name" value="PNP_UDP_1"/>
    <property type="match status" value="1"/>
</dbReference>
<dbReference type="InterPro" id="IPR035994">
    <property type="entry name" value="Nucleoside_phosphorylase_sf"/>
</dbReference>
<keyword evidence="4" id="KW-1185">Reference proteome</keyword>
<feature type="domain" description="Nucleoside phosphorylase" evidence="2">
    <location>
        <begin position="42"/>
        <end position="155"/>
    </location>
</feature>
<dbReference type="Proteomes" id="UP001501588">
    <property type="component" value="Unassembled WGS sequence"/>
</dbReference>
<dbReference type="PANTHER" id="PTHR46832:SF1">
    <property type="entry name" value="5'-METHYLTHIOADENOSINE_S-ADENOSYLHOMOCYSTEINE NUCLEOSIDASE"/>
    <property type="match status" value="1"/>
</dbReference>
<organism evidence="3 4">
    <name type="scientific">Craurococcus roseus</name>
    <dbReference type="NCBI Taxonomy" id="77585"/>
    <lineage>
        <taxon>Bacteria</taxon>
        <taxon>Pseudomonadati</taxon>
        <taxon>Pseudomonadota</taxon>
        <taxon>Alphaproteobacteria</taxon>
        <taxon>Acetobacterales</taxon>
        <taxon>Acetobacteraceae</taxon>
        <taxon>Craurococcus</taxon>
    </lineage>
</organism>
<dbReference type="PANTHER" id="PTHR46832">
    <property type="entry name" value="5'-METHYLTHIOADENOSINE/S-ADENOSYLHOMOCYSTEINE NUCLEOSIDASE"/>
    <property type="match status" value="1"/>
</dbReference>
<accession>A0ABP3PRX7</accession>
<comment type="caution">
    <text evidence="3">The sequence shown here is derived from an EMBL/GenBank/DDBJ whole genome shotgun (WGS) entry which is preliminary data.</text>
</comment>
<reference evidence="4" key="1">
    <citation type="journal article" date="2019" name="Int. J. Syst. Evol. Microbiol.">
        <title>The Global Catalogue of Microorganisms (GCM) 10K type strain sequencing project: providing services to taxonomists for standard genome sequencing and annotation.</title>
        <authorList>
            <consortium name="The Broad Institute Genomics Platform"/>
            <consortium name="The Broad Institute Genome Sequencing Center for Infectious Disease"/>
            <person name="Wu L."/>
            <person name="Ma J."/>
        </authorList>
    </citation>
    <scope>NUCLEOTIDE SEQUENCE [LARGE SCALE GENOMIC DNA]</scope>
    <source>
        <strain evidence="4">JCM 9933</strain>
    </source>
</reference>
<evidence type="ECO:0000259" key="2">
    <source>
        <dbReference type="Pfam" id="PF01048"/>
    </source>
</evidence>
<protein>
    <submittedName>
        <fullName evidence="3">Phosphorylase</fullName>
    </submittedName>
</protein>
<gene>
    <name evidence="3" type="ORF">GCM10009416_08130</name>
</gene>
<dbReference type="EMBL" id="BAAAFZ010000008">
    <property type="protein sequence ID" value="GAA0571877.1"/>
    <property type="molecule type" value="Genomic_DNA"/>
</dbReference>
<sequence>MTVIVATGMRAEAALLPPGLRVVVSGGDPARLRSKLDEAAEGATAVLSFGIAGGLDTALEPGALVVATRVRAPGGAWPADTVWSSALVRASGARLGVVAGASAVVSGPDAKRSLRLMTDALVVDMESAVAAAFAASRGLPFAVLRAVADTAEEVLPRAAAVGLTRTGRPAPGRVAMALLRRPGELPALVQVAKRSRTALESLARAARDLPRPGGAAPLPANDMG</sequence>
<feature type="compositionally biased region" description="Low complexity" evidence="1">
    <location>
        <begin position="211"/>
        <end position="224"/>
    </location>
</feature>
<evidence type="ECO:0000313" key="3">
    <source>
        <dbReference type="EMBL" id="GAA0571877.1"/>
    </source>
</evidence>
<dbReference type="InterPro" id="IPR000845">
    <property type="entry name" value="Nucleoside_phosphorylase_d"/>
</dbReference>
<dbReference type="Gene3D" id="3.40.50.1580">
    <property type="entry name" value="Nucleoside phosphorylase domain"/>
    <property type="match status" value="1"/>
</dbReference>
<evidence type="ECO:0000313" key="4">
    <source>
        <dbReference type="Proteomes" id="UP001501588"/>
    </source>
</evidence>
<evidence type="ECO:0000256" key="1">
    <source>
        <dbReference type="SAM" id="MobiDB-lite"/>
    </source>
</evidence>
<dbReference type="SUPFAM" id="SSF53167">
    <property type="entry name" value="Purine and uridine phosphorylases"/>
    <property type="match status" value="1"/>
</dbReference>
<dbReference type="RefSeq" id="WP_343893875.1">
    <property type="nucleotide sequence ID" value="NZ_BAAAFZ010000008.1"/>
</dbReference>
<name>A0ABP3PRX7_9PROT</name>
<proteinExistence type="predicted"/>